<dbReference type="PANTHER" id="PTHR48111">
    <property type="entry name" value="REGULATOR OF RPOS"/>
    <property type="match status" value="1"/>
</dbReference>
<reference evidence="12 13" key="1">
    <citation type="submission" date="2015-12" db="EMBL/GenBank/DDBJ databases">
        <title>Draft genome sequence of the thermoanaerobe Thermotalea metallivorans, an isolate from the runoff channel of the Great Artesian Basin, Australia.</title>
        <authorList>
            <person name="Patel B.K."/>
        </authorList>
    </citation>
    <scope>NUCLEOTIDE SEQUENCE [LARGE SCALE GENOMIC DNA]</scope>
    <source>
        <strain evidence="12 13">B2-1</strain>
    </source>
</reference>
<keyword evidence="4" id="KW-0805">Transcription regulation</keyword>
<dbReference type="SMART" id="SM00448">
    <property type="entry name" value="REC"/>
    <property type="match status" value="1"/>
</dbReference>
<dbReference type="Pfam" id="PF00072">
    <property type="entry name" value="Response_reg"/>
    <property type="match status" value="1"/>
</dbReference>
<dbReference type="SMART" id="SM00862">
    <property type="entry name" value="Trans_reg_C"/>
    <property type="match status" value="1"/>
</dbReference>
<name>A0A140KZQ2_9FIRM</name>
<feature type="domain" description="Response regulatory" evidence="10">
    <location>
        <begin position="3"/>
        <end position="118"/>
    </location>
</feature>
<dbReference type="GO" id="GO:0000976">
    <property type="term" value="F:transcription cis-regulatory region binding"/>
    <property type="evidence" value="ECO:0007669"/>
    <property type="project" value="TreeGrafter"/>
</dbReference>
<feature type="modified residue" description="4-aspartylphosphate" evidence="8">
    <location>
        <position position="53"/>
    </location>
</feature>
<evidence type="ECO:0000256" key="2">
    <source>
        <dbReference type="ARBA" id="ARBA00022553"/>
    </source>
</evidence>
<dbReference type="SUPFAM" id="SSF52172">
    <property type="entry name" value="CheY-like"/>
    <property type="match status" value="1"/>
</dbReference>
<dbReference type="GO" id="GO:0005829">
    <property type="term" value="C:cytosol"/>
    <property type="evidence" value="ECO:0007669"/>
    <property type="project" value="TreeGrafter"/>
</dbReference>
<dbReference type="InterPro" id="IPR001789">
    <property type="entry name" value="Sig_transdc_resp-reg_receiver"/>
</dbReference>
<dbReference type="InterPro" id="IPR011006">
    <property type="entry name" value="CheY-like_superfamily"/>
</dbReference>
<keyword evidence="2 8" id="KW-0597">Phosphoprotein</keyword>
<sequence>MKKILLVEDNDDIRGFIKINLKREGYTTLETASGEKAIELFDIYTDIDIAIIDIMLPGIDGFFVSSKIRQKDEKTGIIILTAKSQEEDKINGLSKGADDYIVKPFSPSELIARVNSLYRRVSMARNNKDKITVRPFVIDVDSRKLYKNGREIELTHIEFELIKLFANNSNKALSRNEILDSIWGEDFIGNYKIVDVNISRLRQKIEENPSNPQYIKSIRGYGYRWDVYDEC</sequence>
<dbReference type="InterPro" id="IPR001867">
    <property type="entry name" value="OmpR/PhoB-type_DNA-bd"/>
</dbReference>
<dbReference type="PROSITE" id="PS50110">
    <property type="entry name" value="RESPONSE_REGULATORY"/>
    <property type="match status" value="1"/>
</dbReference>
<dbReference type="FunFam" id="1.10.10.10:FF:000018">
    <property type="entry name" value="DNA-binding response regulator ResD"/>
    <property type="match status" value="1"/>
</dbReference>
<protein>
    <recommendedName>
        <fullName evidence="1">Stage 0 sporulation protein A homolog</fullName>
    </recommendedName>
</protein>
<dbReference type="GO" id="GO:0006355">
    <property type="term" value="P:regulation of DNA-templated transcription"/>
    <property type="evidence" value="ECO:0007669"/>
    <property type="project" value="InterPro"/>
</dbReference>
<dbReference type="EMBL" id="LOEE01000076">
    <property type="protein sequence ID" value="KXG73777.1"/>
    <property type="molecule type" value="Genomic_DNA"/>
</dbReference>
<comment type="caution">
    <text evidence="12">The sequence shown here is derived from an EMBL/GenBank/DDBJ whole genome shotgun (WGS) entry which is preliminary data.</text>
</comment>
<evidence type="ECO:0000256" key="4">
    <source>
        <dbReference type="ARBA" id="ARBA00023015"/>
    </source>
</evidence>
<dbReference type="GO" id="GO:0032993">
    <property type="term" value="C:protein-DNA complex"/>
    <property type="evidence" value="ECO:0007669"/>
    <property type="project" value="TreeGrafter"/>
</dbReference>
<accession>A0A140KZQ2</accession>
<evidence type="ECO:0000256" key="5">
    <source>
        <dbReference type="ARBA" id="ARBA00023125"/>
    </source>
</evidence>
<dbReference type="OrthoDB" id="9790442at2"/>
<keyword evidence="5 9" id="KW-0238">DNA-binding</keyword>
<evidence type="ECO:0000313" key="12">
    <source>
        <dbReference type="EMBL" id="KXG73777.1"/>
    </source>
</evidence>
<dbReference type="PROSITE" id="PS51755">
    <property type="entry name" value="OMPR_PHOB"/>
    <property type="match status" value="1"/>
</dbReference>
<dbReference type="CDD" id="cd00383">
    <property type="entry name" value="trans_reg_C"/>
    <property type="match status" value="1"/>
</dbReference>
<dbReference type="InterPro" id="IPR036388">
    <property type="entry name" value="WH-like_DNA-bd_sf"/>
</dbReference>
<evidence type="ECO:0000256" key="3">
    <source>
        <dbReference type="ARBA" id="ARBA00023012"/>
    </source>
</evidence>
<evidence type="ECO:0000256" key="1">
    <source>
        <dbReference type="ARBA" id="ARBA00018672"/>
    </source>
</evidence>
<evidence type="ECO:0000256" key="6">
    <source>
        <dbReference type="ARBA" id="ARBA00023163"/>
    </source>
</evidence>
<evidence type="ECO:0000256" key="7">
    <source>
        <dbReference type="ARBA" id="ARBA00024867"/>
    </source>
</evidence>
<evidence type="ECO:0000313" key="13">
    <source>
        <dbReference type="Proteomes" id="UP000070456"/>
    </source>
</evidence>
<dbReference type="PATRIC" id="fig|520762.4.peg.3167"/>
<evidence type="ECO:0000259" key="10">
    <source>
        <dbReference type="PROSITE" id="PS50110"/>
    </source>
</evidence>
<keyword evidence="6" id="KW-0804">Transcription</keyword>
<dbReference type="AlphaFoldDB" id="A0A140KZQ2"/>
<keyword evidence="13" id="KW-1185">Reference proteome</keyword>
<dbReference type="STRING" id="520762.AN619_28690"/>
<dbReference type="PANTHER" id="PTHR48111:SF54">
    <property type="entry name" value="STAGE 0 SPORULATION PROTEIN A HOMOLOG"/>
    <property type="match status" value="1"/>
</dbReference>
<dbReference type="Gene3D" id="1.10.10.10">
    <property type="entry name" value="Winged helix-like DNA-binding domain superfamily/Winged helix DNA-binding domain"/>
    <property type="match status" value="1"/>
</dbReference>
<comment type="function">
    <text evidence="7">May play the central regulatory role in sporulation. It may be an element of the effector pathway responsible for the activation of sporulation genes in response to nutritional stress. Spo0A may act in concert with spo0H (a sigma factor) to control the expression of some genes that are critical to the sporulation process.</text>
</comment>
<feature type="domain" description="OmpR/PhoB-type" evidence="11">
    <location>
        <begin position="128"/>
        <end position="227"/>
    </location>
</feature>
<dbReference type="InterPro" id="IPR039420">
    <property type="entry name" value="WalR-like"/>
</dbReference>
<dbReference type="RefSeq" id="WP_068557957.1">
    <property type="nucleotide sequence ID" value="NZ_LOEE01000076.1"/>
</dbReference>
<keyword evidence="3" id="KW-0902">Two-component regulatory system</keyword>
<evidence type="ECO:0000256" key="9">
    <source>
        <dbReference type="PROSITE-ProRule" id="PRU01091"/>
    </source>
</evidence>
<evidence type="ECO:0000259" key="11">
    <source>
        <dbReference type="PROSITE" id="PS51755"/>
    </source>
</evidence>
<dbReference type="GO" id="GO:0000156">
    <property type="term" value="F:phosphorelay response regulator activity"/>
    <property type="evidence" value="ECO:0007669"/>
    <property type="project" value="TreeGrafter"/>
</dbReference>
<dbReference type="Pfam" id="PF00486">
    <property type="entry name" value="Trans_reg_C"/>
    <property type="match status" value="1"/>
</dbReference>
<organism evidence="12 13">
    <name type="scientific">Thermotalea metallivorans</name>
    <dbReference type="NCBI Taxonomy" id="520762"/>
    <lineage>
        <taxon>Bacteria</taxon>
        <taxon>Bacillati</taxon>
        <taxon>Bacillota</taxon>
        <taxon>Clostridia</taxon>
        <taxon>Peptostreptococcales</taxon>
        <taxon>Thermotaleaceae</taxon>
        <taxon>Thermotalea</taxon>
    </lineage>
</organism>
<dbReference type="Gene3D" id="6.10.250.690">
    <property type="match status" value="1"/>
</dbReference>
<proteinExistence type="predicted"/>
<feature type="DNA-binding region" description="OmpR/PhoB-type" evidence="9">
    <location>
        <begin position="128"/>
        <end position="227"/>
    </location>
</feature>
<evidence type="ECO:0000256" key="8">
    <source>
        <dbReference type="PROSITE-ProRule" id="PRU00169"/>
    </source>
</evidence>
<dbReference type="Gene3D" id="3.40.50.2300">
    <property type="match status" value="1"/>
</dbReference>
<gene>
    <name evidence="12" type="primary">walR_6</name>
    <name evidence="12" type="ORF">AN619_28690</name>
</gene>
<dbReference type="Proteomes" id="UP000070456">
    <property type="component" value="Unassembled WGS sequence"/>
</dbReference>